<keyword evidence="2" id="KW-1185">Reference proteome</keyword>
<name>A0AAD1WSW1_PELCU</name>
<evidence type="ECO:0000313" key="1">
    <source>
        <dbReference type="EMBL" id="CAH2320946.1"/>
    </source>
</evidence>
<sequence length="100" mass="11708">MAELYKSIATLEQQHKRTQLMETYGELMQARRQLRDLLTKRHLRSLQQSKVFFYAHANKGGRYLARLLKGNAPRKQFRNLRLPSGATTAFPDLIAEEFSR</sequence>
<evidence type="ECO:0000313" key="2">
    <source>
        <dbReference type="Proteomes" id="UP001295444"/>
    </source>
</evidence>
<accession>A0AAD1WSW1</accession>
<protein>
    <submittedName>
        <fullName evidence="1">Uncharacterized protein</fullName>
    </submittedName>
</protein>
<reference evidence="1" key="1">
    <citation type="submission" date="2022-03" db="EMBL/GenBank/DDBJ databases">
        <authorList>
            <person name="Alioto T."/>
            <person name="Alioto T."/>
            <person name="Gomez Garrido J."/>
        </authorList>
    </citation>
    <scope>NUCLEOTIDE SEQUENCE</scope>
</reference>
<dbReference type="AlphaFoldDB" id="A0AAD1WSW1"/>
<proteinExistence type="predicted"/>
<organism evidence="1 2">
    <name type="scientific">Pelobates cultripes</name>
    <name type="common">Western spadefoot toad</name>
    <dbReference type="NCBI Taxonomy" id="61616"/>
    <lineage>
        <taxon>Eukaryota</taxon>
        <taxon>Metazoa</taxon>
        <taxon>Chordata</taxon>
        <taxon>Craniata</taxon>
        <taxon>Vertebrata</taxon>
        <taxon>Euteleostomi</taxon>
        <taxon>Amphibia</taxon>
        <taxon>Batrachia</taxon>
        <taxon>Anura</taxon>
        <taxon>Pelobatoidea</taxon>
        <taxon>Pelobatidae</taxon>
        <taxon>Pelobates</taxon>
    </lineage>
</organism>
<gene>
    <name evidence="1" type="ORF">PECUL_23A012939</name>
</gene>
<dbReference type="Proteomes" id="UP001295444">
    <property type="component" value="Chromosome 11"/>
</dbReference>
<dbReference type="EMBL" id="OW240922">
    <property type="protein sequence ID" value="CAH2320946.1"/>
    <property type="molecule type" value="Genomic_DNA"/>
</dbReference>